<evidence type="ECO:0000313" key="2">
    <source>
        <dbReference type="Proteomes" id="UP000005856"/>
    </source>
</evidence>
<dbReference type="AlphaFoldDB" id="A6EZP5"/>
<reference evidence="1 2" key="1">
    <citation type="submission" date="2007-06" db="EMBL/GenBank/DDBJ databases">
        <authorList>
            <person name="Green D."/>
            <person name="Ferriera S."/>
            <person name="Johnson J."/>
            <person name="Kravitz S."/>
            <person name="Beeson K."/>
            <person name="Sutton G."/>
            <person name="Rogers Y.-H."/>
            <person name="Friedman R."/>
            <person name="Frazier M."/>
            <person name="Venter J.C."/>
        </authorList>
    </citation>
    <scope>NUCLEOTIDE SEQUENCE [LARGE SCALE GENOMIC DNA]</scope>
    <source>
        <strain evidence="1 2">DG893</strain>
    </source>
</reference>
<protein>
    <submittedName>
        <fullName evidence="1">Uncharacterized protein</fullName>
    </submittedName>
</protein>
<accession>A6EZP5</accession>
<evidence type="ECO:0000313" key="1">
    <source>
        <dbReference type="EMBL" id="EDM48014.1"/>
    </source>
</evidence>
<gene>
    <name evidence="1" type="ORF">MDG893_14178</name>
</gene>
<comment type="caution">
    <text evidence="1">The sequence shown here is derived from an EMBL/GenBank/DDBJ whole genome shotgun (WGS) entry which is preliminary data.</text>
</comment>
<keyword evidence="2" id="KW-1185">Reference proteome</keyword>
<name>A6EZP5_9GAMM</name>
<dbReference type="EMBL" id="ABCP01000010">
    <property type="protein sequence ID" value="EDM48014.1"/>
    <property type="molecule type" value="Genomic_DNA"/>
</dbReference>
<sequence>MLSKRPDKNMTMWMAVSSALTLVTIDNRMMSNLDQNTLDSNRRDKLVSIANSAAGVLPGVGTLISEVMTAIIPDLRLERMVAFLKQLDSEVANIHGRLDTFEQHLQTEEGLDLLEEGCVQASRAVSADRKERLGRLVAKALSTEELRYEEIRKLLNIYRELTDPEIIWLIYYSLNPVFGDGPHKEWAKLHPEILEPVSKTMGASQEQIVKAALQESYKQTLQRFGLAEQKGNRLSVTTLGRMLVQYIQAED</sequence>
<dbReference type="eggNOG" id="ENOG5032WGV">
    <property type="taxonomic scope" value="Bacteria"/>
</dbReference>
<dbReference type="Proteomes" id="UP000005856">
    <property type="component" value="Unassembled WGS sequence"/>
</dbReference>
<proteinExistence type="predicted"/>
<organism evidence="1 2">
    <name type="scientific">Marinobacter algicola DG893</name>
    <dbReference type="NCBI Taxonomy" id="443152"/>
    <lineage>
        <taxon>Bacteria</taxon>
        <taxon>Pseudomonadati</taxon>
        <taxon>Pseudomonadota</taxon>
        <taxon>Gammaproteobacteria</taxon>
        <taxon>Pseudomonadales</taxon>
        <taxon>Marinobacteraceae</taxon>
        <taxon>Marinobacter</taxon>
    </lineage>
</organism>